<name>A0ACB9WQL5_CHAAC</name>
<comment type="caution">
    <text evidence="1">The sequence shown here is derived from an EMBL/GenBank/DDBJ whole genome shotgun (WGS) entry which is preliminary data.</text>
</comment>
<proteinExistence type="predicted"/>
<organism evidence="1 2">
    <name type="scientific">Chaenocephalus aceratus</name>
    <name type="common">Blackfin icefish</name>
    <name type="synonym">Chaenichthys aceratus</name>
    <dbReference type="NCBI Taxonomy" id="36190"/>
    <lineage>
        <taxon>Eukaryota</taxon>
        <taxon>Metazoa</taxon>
        <taxon>Chordata</taxon>
        <taxon>Craniata</taxon>
        <taxon>Vertebrata</taxon>
        <taxon>Euteleostomi</taxon>
        <taxon>Actinopterygii</taxon>
        <taxon>Neopterygii</taxon>
        <taxon>Teleostei</taxon>
        <taxon>Neoteleostei</taxon>
        <taxon>Acanthomorphata</taxon>
        <taxon>Eupercaria</taxon>
        <taxon>Perciformes</taxon>
        <taxon>Notothenioidei</taxon>
        <taxon>Channichthyidae</taxon>
        <taxon>Chaenocephalus</taxon>
    </lineage>
</organism>
<dbReference type="Proteomes" id="UP001057452">
    <property type="component" value="Chromosome 13"/>
</dbReference>
<gene>
    <name evidence="1" type="ORF">KUCAC02_005618</name>
</gene>
<evidence type="ECO:0000313" key="2">
    <source>
        <dbReference type="Proteomes" id="UP001057452"/>
    </source>
</evidence>
<dbReference type="EMBL" id="CM043797">
    <property type="protein sequence ID" value="KAI4815474.1"/>
    <property type="molecule type" value="Genomic_DNA"/>
</dbReference>
<protein>
    <submittedName>
        <fullName evidence="1">Uncharacterized protein</fullName>
    </submittedName>
</protein>
<keyword evidence="2" id="KW-1185">Reference proteome</keyword>
<evidence type="ECO:0000313" key="1">
    <source>
        <dbReference type="EMBL" id="KAI4815474.1"/>
    </source>
</evidence>
<accession>A0ACB9WQL5</accession>
<reference evidence="1" key="1">
    <citation type="submission" date="2022-05" db="EMBL/GenBank/DDBJ databases">
        <title>Chromosome-level genome of Chaenocephalus aceratus.</title>
        <authorList>
            <person name="Park H."/>
        </authorList>
    </citation>
    <scope>NUCLEOTIDE SEQUENCE</scope>
    <source>
        <strain evidence="1">KU_202001</strain>
    </source>
</reference>
<sequence length="107" mass="11674">MNSLSEEQLKSLMSPSETLCGDAKEALHYVHLGILIPLKGRRIERAGEGVGFRQGLSPQPSSGGTPNHLLANPVKTKQKTVVERDLRMTCVSLLAYVLSLYCLKPQA</sequence>